<proteinExistence type="predicted"/>
<dbReference type="AlphaFoldDB" id="A0A5B6VE83"/>
<sequence length="143" mass="16622">MTFPHISQTFISRGIIHPERGLLESPHINAIHGEEVEQRNLLGIRPYEHGSVLNNWTAEELLQEEKQILPHEEEVENIALEEGKVVKIGTHIIEKMKQDLVELLREFNDVFVWSYQDMPGLSTDIVMHRLPIREECKPAQQKL</sequence>
<keyword evidence="1" id="KW-0548">Nucleotidyltransferase</keyword>
<dbReference type="Proteomes" id="UP000325315">
    <property type="component" value="Unassembled WGS sequence"/>
</dbReference>
<name>A0A5B6VE83_9ROSI</name>
<gene>
    <name evidence="1" type="ORF">EPI10_002495</name>
</gene>
<evidence type="ECO:0000313" key="1">
    <source>
        <dbReference type="EMBL" id="KAA3467488.1"/>
    </source>
</evidence>
<keyword evidence="2" id="KW-1185">Reference proteome</keyword>
<protein>
    <submittedName>
        <fullName evidence="1">RNA-directed DNA polymerase</fullName>
    </submittedName>
</protein>
<dbReference type="OrthoDB" id="1749281at2759"/>
<accession>A0A5B6VE83</accession>
<organism evidence="1 2">
    <name type="scientific">Gossypium australe</name>
    <dbReference type="NCBI Taxonomy" id="47621"/>
    <lineage>
        <taxon>Eukaryota</taxon>
        <taxon>Viridiplantae</taxon>
        <taxon>Streptophyta</taxon>
        <taxon>Embryophyta</taxon>
        <taxon>Tracheophyta</taxon>
        <taxon>Spermatophyta</taxon>
        <taxon>Magnoliopsida</taxon>
        <taxon>eudicotyledons</taxon>
        <taxon>Gunneridae</taxon>
        <taxon>Pentapetalae</taxon>
        <taxon>rosids</taxon>
        <taxon>malvids</taxon>
        <taxon>Malvales</taxon>
        <taxon>Malvaceae</taxon>
        <taxon>Malvoideae</taxon>
        <taxon>Gossypium</taxon>
    </lineage>
</organism>
<comment type="caution">
    <text evidence="1">The sequence shown here is derived from an EMBL/GenBank/DDBJ whole genome shotgun (WGS) entry which is preliminary data.</text>
</comment>
<keyword evidence="1" id="KW-0695">RNA-directed DNA polymerase</keyword>
<dbReference type="GO" id="GO:0003964">
    <property type="term" value="F:RNA-directed DNA polymerase activity"/>
    <property type="evidence" value="ECO:0007669"/>
    <property type="project" value="UniProtKB-KW"/>
</dbReference>
<keyword evidence="1" id="KW-0808">Transferase</keyword>
<reference evidence="2" key="1">
    <citation type="journal article" date="2019" name="Plant Biotechnol. J.">
        <title>Genome sequencing of the Australian wild diploid species Gossypium australe highlights disease resistance and delayed gland morphogenesis.</title>
        <authorList>
            <person name="Cai Y."/>
            <person name="Cai X."/>
            <person name="Wang Q."/>
            <person name="Wang P."/>
            <person name="Zhang Y."/>
            <person name="Cai C."/>
            <person name="Xu Y."/>
            <person name="Wang K."/>
            <person name="Zhou Z."/>
            <person name="Wang C."/>
            <person name="Geng S."/>
            <person name="Li B."/>
            <person name="Dong Q."/>
            <person name="Hou Y."/>
            <person name="Wang H."/>
            <person name="Ai P."/>
            <person name="Liu Z."/>
            <person name="Yi F."/>
            <person name="Sun M."/>
            <person name="An G."/>
            <person name="Cheng J."/>
            <person name="Zhang Y."/>
            <person name="Shi Q."/>
            <person name="Xie Y."/>
            <person name="Shi X."/>
            <person name="Chang Y."/>
            <person name="Huang F."/>
            <person name="Chen Y."/>
            <person name="Hong S."/>
            <person name="Mi L."/>
            <person name="Sun Q."/>
            <person name="Zhang L."/>
            <person name="Zhou B."/>
            <person name="Peng R."/>
            <person name="Zhang X."/>
            <person name="Liu F."/>
        </authorList>
    </citation>
    <scope>NUCLEOTIDE SEQUENCE [LARGE SCALE GENOMIC DNA]</scope>
    <source>
        <strain evidence="2">cv. PA1801</strain>
    </source>
</reference>
<evidence type="ECO:0000313" key="2">
    <source>
        <dbReference type="Proteomes" id="UP000325315"/>
    </source>
</evidence>
<dbReference type="EMBL" id="SMMG02000007">
    <property type="protein sequence ID" value="KAA3467488.1"/>
    <property type="molecule type" value="Genomic_DNA"/>
</dbReference>